<dbReference type="SMART" id="SM00355">
    <property type="entry name" value="ZnF_C2H2"/>
    <property type="match status" value="6"/>
</dbReference>
<dbReference type="EMBL" id="OA882148">
    <property type="protein sequence ID" value="CAD7273270.1"/>
    <property type="molecule type" value="Genomic_DNA"/>
</dbReference>
<dbReference type="EMBL" id="CAJPEX010000111">
    <property type="protein sequence ID" value="CAG0913422.1"/>
    <property type="molecule type" value="Genomic_DNA"/>
</dbReference>
<keyword evidence="6" id="KW-0862">Zinc</keyword>
<keyword evidence="4" id="KW-0677">Repeat</keyword>
<evidence type="ECO:0000256" key="2">
    <source>
        <dbReference type="ARBA" id="ARBA00022499"/>
    </source>
</evidence>
<evidence type="ECO:0000256" key="9">
    <source>
        <dbReference type="ARBA" id="ARBA00023163"/>
    </source>
</evidence>
<evidence type="ECO:0000256" key="8">
    <source>
        <dbReference type="ARBA" id="ARBA00023015"/>
    </source>
</evidence>
<dbReference type="PANTHER" id="PTHR45993">
    <property type="entry name" value="B-CELL LYMPHOMA/LEUKEMIA 11"/>
    <property type="match status" value="1"/>
</dbReference>
<feature type="domain" description="C2H2-type" evidence="13">
    <location>
        <begin position="714"/>
        <end position="744"/>
    </location>
</feature>
<keyword evidence="7" id="KW-0832">Ubl conjugation</keyword>
<feature type="compositionally biased region" description="Low complexity" evidence="12">
    <location>
        <begin position="579"/>
        <end position="592"/>
    </location>
</feature>
<evidence type="ECO:0000256" key="6">
    <source>
        <dbReference type="ARBA" id="ARBA00022833"/>
    </source>
</evidence>
<feature type="compositionally biased region" description="Acidic residues" evidence="12">
    <location>
        <begin position="284"/>
        <end position="345"/>
    </location>
</feature>
<gene>
    <name evidence="14" type="ORF">NMOB1V02_LOCUS1168</name>
</gene>
<feature type="compositionally biased region" description="Acidic residues" evidence="12">
    <location>
        <begin position="882"/>
        <end position="899"/>
    </location>
</feature>
<evidence type="ECO:0000313" key="15">
    <source>
        <dbReference type="Proteomes" id="UP000678499"/>
    </source>
</evidence>
<dbReference type="InterPro" id="IPR051497">
    <property type="entry name" value="Dev/Hematopoietic_TF"/>
</dbReference>
<dbReference type="FunFam" id="3.30.160.60:FF:001175">
    <property type="entry name" value="Zinc finger, C2H2 type"/>
    <property type="match status" value="1"/>
</dbReference>
<evidence type="ECO:0000256" key="5">
    <source>
        <dbReference type="ARBA" id="ARBA00022771"/>
    </source>
</evidence>
<sequence>MIFEPSCYVCSTCRQSFTSAWLLIQHVQHAHGLNIYVQDAGDPRPSQAEKQLEQPGGFAAPDRDALAPLHFPSGLSQGVLADPNHPFNLMRLPLSERQFGPFLPTGFPKPPDPRPPTPLSNGDSQDFYSQRLRQLAGGTSPPPSQQQQHHAPSLPLPPPPPPPPAPQTLARARPASNPDCKSPKSGNEEHSESKPVSPSSKSLYNVSSGSGESPKPESCDVCDKALRSKHHLLQHQKTHVEHEDGMKCTMCPFTCRQPDHLRNHITLHIQVQQDVVRRHASEDNSMDSEFTADDGDGDTETIDDNDDDNVEIDDDGLDDDMDEDDDEEDDDEQDNNTEEENEEKAEDLSCKAVGGPSPFSNSPATLVGEVMDKFGLSQIDQYSEAYKQALKESRIGVPPTSLLQGILSPTNALLNHHHHHHQELSLNSNSSKQHQDFNIRQGSSSPPTLKKELMDLESSKLKSRLDQIPKSMLAGLDMAASGFMSSLFGPKRGGGVDDDKNRMPGGLPPGCRPGEQENLYAGLWIPGVGSPRGTPPGFPMGLASGFPPGFQPPLPSPTGGNGCSFAGKLPGMGVGMLPGLGSQPPSTSSPGKTSGGGSSAVGSWRPMPHSQSGGGGPGAVSLHSRMGRPSPTTSLQSGTLTSTATPIPRKDRGRNDTCEYCGKVFKNCSNLTVHRRSHTGEKPYKCELCSYACAQSSKLTRHMKTHGRLGKDVYRCRFCYMPFSVASTLEKHMRKCVTNQNKKFKSVQRHHAVSRPSPTTASQQPPHPPPPGALMQDFKGLLPGAPGLGDPLAAAAAGLISPSLFSPPFLGGTPTTGGLGSPFQLTSSASMVPLLMDKRPSPSGVVAADKLLPLPQLNPIGAAQNPLNGPLVDEDTRKSSEESDVGEDTSESLDPVDVDVGDKQQQQEPAVTGLPADSFGSPHKGLGSSPQLQEPLSAS</sequence>
<dbReference type="Pfam" id="PF00096">
    <property type="entry name" value="zf-C2H2"/>
    <property type="match status" value="2"/>
</dbReference>
<dbReference type="InterPro" id="IPR013087">
    <property type="entry name" value="Znf_C2H2_type"/>
</dbReference>
<feature type="region of interest" description="Disordered" evidence="12">
    <location>
        <begin position="577"/>
        <end position="649"/>
    </location>
</feature>
<dbReference type="GO" id="GO:0003700">
    <property type="term" value="F:DNA-binding transcription factor activity"/>
    <property type="evidence" value="ECO:0007669"/>
    <property type="project" value="TreeGrafter"/>
</dbReference>
<feature type="compositionally biased region" description="Low complexity" evidence="12">
    <location>
        <begin position="194"/>
        <end position="213"/>
    </location>
</feature>
<feature type="region of interest" description="Disordered" evidence="12">
    <location>
        <begin position="100"/>
        <end position="220"/>
    </location>
</feature>
<dbReference type="GO" id="GO:0000978">
    <property type="term" value="F:RNA polymerase II cis-regulatory region sequence-specific DNA binding"/>
    <property type="evidence" value="ECO:0007669"/>
    <property type="project" value="TreeGrafter"/>
</dbReference>
<evidence type="ECO:0000256" key="3">
    <source>
        <dbReference type="ARBA" id="ARBA00022723"/>
    </source>
</evidence>
<name>A0A7R9BF99_9CRUS</name>
<evidence type="ECO:0000259" key="13">
    <source>
        <dbReference type="PROSITE" id="PS50157"/>
    </source>
</evidence>
<dbReference type="Proteomes" id="UP000678499">
    <property type="component" value="Unassembled WGS sequence"/>
</dbReference>
<evidence type="ECO:0000313" key="14">
    <source>
        <dbReference type="EMBL" id="CAD7273270.1"/>
    </source>
</evidence>
<evidence type="ECO:0000256" key="7">
    <source>
        <dbReference type="ARBA" id="ARBA00022843"/>
    </source>
</evidence>
<accession>A0A7R9BF99</accession>
<keyword evidence="2" id="KW-1017">Isopeptide bond</keyword>
<feature type="domain" description="C2H2-type" evidence="13">
    <location>
        <begin position="684"/>
        <end position="706"/>
    </location>
</feature>
<dbReference type="PROSITE" id="PS50157">
    <property type="entry name" value="ZINC_FINGER_C2H2_2"/>
    <property type="match status" value="5"/>
</dbReference>
<feature type="region of interest" description="Disordered" evidence="12">
    <location>
        <begin position="417"/>
        <end position="449"/>
    </location>
</feature>
<evidence type="ECO:0000256" key="12">
    <source>
        <dbReference type="SAM" id="MobiDB-lite"/>
    </source>
</evidence>
<comment type="subcellular location">
    <subcellularLocation>
        <location evidence="1">Nucleus</location>
    </subcellularLocation>
</comment>
<dbReference type="PROSITE" id="PS00028">
    <property type="entry name" value="ZINC_FINGER_C2H2_1"/>
    <property type="match status" value="5"/>
</dbReference>
<protein>
    <recommendedName>
        <fullName evidence="13">C2H2-type domain-containing protein</fullName>
    </recommendedName>
</protein>
<proteinExistence type="predicted"/>
<feature type="compositionally biased region" description="Pro residues" evidence="12">
    <location>
        <begin position="154"/>
        <end position="166"/>
    </location>
</feature>
<keyword evidence="15" id="KW-1185">Reference proteome</keyword>
<keyword evidence="9" id="KW-0804">Transcription</keyword>
<dbReference type="SUPFAM" id="SSF57667">
    <property type="entry name" value="beta-beta-alpha zinc fingers"/>
    <property type="match status" value="3"/>
</dbReference>
<feature type="compositionally biased region" description="Polar residues" evidence="12">
    <location>
        <begin position="928"/>
        <end position="939"/>
    </location>
</feature>
<reference evidence="14" key="1">
    <citation type="submission" date="2020-11" db="EMBL/GenBank/DDBJ databases">
        <authorList>
            <person name="Tran Van P."/>
        </authorList>
    </citation>
    <scope>NUCLEOTIDE SEQUENCE</scope>
</reference>
<dbReference type="GO" id="GO:0008270">
    <property type="term" value="F:zinc ion binding"/>
    <property type="evidence" value="ECO:0007669"/>
    <property type="project" value="UniProtKB-KW"/>
</dbReference>
<keyword evidence="8" id="KW-0805">Transcription regulation</keyword>
<feature type="compositionally biased region" description="Basic residues" evidence="12">
    <location>
        <begin position="742"/>
        <end position="753"/>
    </location>
</feature>
<dbReference type="FunFam" id="3.30.160.60:FF:000046">
    <property type="entry name" value="Putative B-cell lymphoma/leukemia 11A"/>
    <property type="match status" value="1"/>
</dbReference>
<evidence type="ECO:0000256" key="11">
    <source>
        <dbReference type="PROSITE-ProRule" id="PRU00042"/>
    </source>
</evidence>
<evidence type="ECO:0000256" key="4">
    <source>
        <dbReference type="ARBA" id="ARBA00022737"/>
    </source>
</evidence>
<dbReference type="AlphaFoldDB" id="A0A7R9BF99"/>
<dbReference type="PANTHER" id="PTHR45993:SF6">
    <property type="entry name" value="C2H2-TYPE DOMAIN-CONTAINING PROTEIN"/>
    <property type="match status" value="1"/>
</dbReference>
<evidence type="ECO:0000256" key="1">
    <source>
        <dbReference type="ARBA" id="ARBA00004123"/>
    </source>
</evidence>
<dbReference type="Gene3D" id="3.30.160.60">
    <property type="entry name" value="Classic Zinc Finger"/>
    <property type="match status" value="3"/>
</dbReference>
<feature type="region of interest" description="Disordered" evidence="12">
    <location>
        <begin position="741"/>
        <end position="779"/>
    </location>
</feature>
<dbReference type="GO" id="GO:0006357">
    <property type="term" value="P:regulation of transcription by RNA polymerase II"/>
    <property type="evidence" value="ECO:0007669"/>
    <property type="project" value="TreeGrafter"/>
</dbReference>
<feature type="compositionally biased region" description="Low complexity" evidence="12">
    <location>
        <begin position="629"/>
        <end position="645"/>
    </location>
</feature>
<feature type="domain" description="C2H2-type" evidence="13">
    <location>
        <begin position="656"/>
        <end position="683"/>
    </location>
</feature>
<keyword evidence="5 11" id="KW-0863">Zinc-finger</keyword>
<feature type="compositionally biased region" description="Polar residues" evidence="12">
    <location>
        <begin position="119"/>
        <end position="132"/>
    </location>
</feature>
<feature type="region of interest" description="Disordered" evidence="12">
    <location>
        <begin position="859"/>
        <end position="939"/>
    </location>
</feature>
<feature type="compositionally biased region" description="Polar residues" evidence="12">
    <location>
        <begin position="436"/>
        <end position="447"/>
    </location>
</feature>
<organism evidence="14">
    <name type="scientific">Notodromas monacha</name>
    <dbReference type="NCBI Taxonomy" id="399045"/>
    <lineage>
        <taxon>Eukaryota</taxon>
        <taxon>Metazoa</taxon>
        <taxon>Ecdysozoa</taxon>
        <taxon>Arthropoda</taxon>
        <taxon>Crustacea</taxon>
        <taxon>Oligostraca</taxon>
        <taxon>Ostracoda</taxon>
        <taxon>Podocopa</taxon>
        <taxon>Podocopida</taxon>
        <taxon>Cypridocopina</taxon>
        <taxon>Cypridoidea</taxon>
        <taxon>Cyprididae</taxon>
        <taxon>Notodromas</taxon>
    </lineage>
</organism>
<dbReference type="InterPro" id="IPR036236">
    <property type="entry name" value="Znf_C2H2_sf"/>
</dbReference>
<feature type="region of interest" description="Disordered" evidence="12">
    <location>
        <begin position="277"/>
        <end position="358"/>
    </location>
</feature>
<feature type="domain" description="C2H2-type" evidence="13">
    <location>
        <begin position="217"/>
        <end position="244"/>
    </location>
</feature>
<feature type="compositionally biased region" description="Pro residues" evidence="12">
    <location>
        <begin position="107"/>
        <end position="118"/>
    </location>
</feature>
<dbReference type="OrthoDB" id="10046198at2759"/>
<evidence type="ECO:0000256" key="10">
    <source>
        <dbReference type="ARBA" id="ARBA00023242"/>
    </source>
</evidence>
<dbReference type="GO" id="GO:0005634">
    <property type="term" value="C:nucleus"/>
    <property type="evidence" value="ECO:0007669"/>
    <property type="project" value="UniProtKB-SubCell"/>
</dbReference>
<keyword evidence="3" id="KW-0479">Metal-binding</keyword>
<feature type="domain" description="C2H2-type" evidence="13">
    <location>
        <begin position="8"/>
        <end position="31"/>
    </location>
</feature>
<keyword evidence="10" id="KW-0539">Nucleus</keyword>
<feature type="region of interest" description="Disordered" evidence="12">
    <location>
        <begin position="40"/>
        <end position="65"/>
    </location>
</feature>